<evidence type="ECO:0000256" key="1">
    <source>
        <dbReference type="SAM" id="MobiDB-lite"/>
    </source>
</evidence>
<dbReference type="InterPro" id="IPR013083">
    <property type="entry name" value="Znf_RING/FYVE/PHD"/>
</dbReference>
<sequence length="152" mass="16511">MRPGLLIDTTSCCDLFVAAHLGNPCGHCFCGDCGWAWISKNKRSPTCSICRAPLSKAAPMIPNFVMDNMVDKHIQALGTSGMADWKEGGSKLLEWQARKEYVIVIGYAPTLSSNIDPQAMEVELCQESRRAKGSGETETPQSDSHDKSSQCG</sequence>
<dbReference type="Gene3D" id="3.30.40.10">
    <property type="entry name" value="Zinc/RING finger domain, C3HC4 (zinc finger)"/>
    <property type="match status" value="1"/>
</dbReference>
<dbReference type="EMBL" id="KL197727">
    <property type="protein sequence ID" value="KDQ54769.1"/>
    <property type="molecule type" value="Genomic_DNA"/>
</dbReference>
<dbReference type="HOGENOM" id="CLU_1820384_0_0_1"/>
<evidence type="ECO:0000313" key="3">
    <source>
        <dbReference type="Proteomes" id="UP000027265"/>
    </source>
</evidence>
<evidence type="ECO:0008006" key="4">
    <source>
        <dbReference type="Google" id="ProtNLM"/>
    </source>
</evidence>
<name>A0A067PIX5_9AGAM</name>
<evidence type="ECO:0000313" key="2">
    <source>
        <dbReference type="EMBL" id="KDQ54769.1"/>
    </source>
</evidence>
<organism evidence="2 3">
    <name type="scientific">Jaapia argillacea MUCL 33604</name>
    <dbReference type="NCBI Taxonomy" id="933084"/>
    <lineage>
        <taxon>Eukaryota</taxon>
        <taxon>Fungi</taxon>
        <taxon>Dikarya</taxon>
        <taxon>Basidiomycota</taxon>
        <taxon>Agaricomycotina</taxon>
        <taxon>Agaricomycetes</taxon>
        <taxon>Agaricomycetidae</taxon>
        <taxon>Jaapiales</taxon>
        <taxon>Jaapiaceae</taxon>
        <taxon>Jaapia</taxon>
    </lineage>
</organism>
<feature type="region of interest" description="Disordered" evidence="1">
    <location>
        <begin position="125"/>
        <end position="152"/>
    </location>
</feature>
<proteinExistence type="predicted"/>
<dbReference type="SUPFAM" id="SSF57850">
    <property type="entry name" value="RING/U-box"/>
    <property type="match status" value="1"/>
</dbReference>
<feature type="compositionally biased region" description="Basic and acidic residues" evidence="1">
    <location>
        <begin position="143"/>
        <end position="152"/>
    </location>
</feature>
<dbReference type="AlphaFoldDB" id="A0A067PIX5"/>
<keyword evidence="3" id="KW-1185">Reference proteome</keyword>
<feature type="compositionally biased region" description="Basic and acidic residues" evidence="1">
    <location>
        <begin position="126"/>
        <end position="135"/>
    </location>
</feature>
<gene>
    <name evidence="2" type="ORF">JAAARDRAFT_135093</name>
</gene>
<accession>A0A067PIX5</accession>
<dbReference type="InParanoid" id="A0A067PIX5"/>
<dbReference type="STRING" id="933084.A0A067PIX5"/>
<dbReference type="Proteomes" id="UP000027265">
    <property type="component" value="Unassembled WGS sequence"/>
</dbReference>
<protein>
    <recommendedName>
        <fullName evidence="4">RING-type domain-containing protein</fullName>
    </recommendedName>
</protein>
<reference evidence="3" key="1">
    <citation type="journal article" date="2014" name="Proc. Natl. Acad. Sci. U.S.A.">
        <title>Extensive sampling of basidiomycete genomes demonstrates inadequacy of the white-rot/brown-rot paradigm for wood decay fungi.</title>
        <authorList>
            <person name="Riley R."/>
            <person name="Salamov A.A."/>
            <person name="Brown D.W."/>
            <person name="Nagy L.G."/>
            <person name="Floudas D."/>
            <person name="Held B.W."/>
            <person name="Levasseur A."/>
            <person name="Lombard V."/>
            <person name="Morin E."/>
            <person name="Otillar R."/>
            <person name="Lindquist E.A."/>
            <person name="Sun H."/>
            <person name="LaButti K.M."/>
            <person name="Schmutz J."/>
            <person name="Jabbour D."/>
            <person name="Luo H."/>
            <person name="Baker S.E."/>
            <person name="Pisabarro A.G."/>
            <person name="Walton J.D."/>
            <person name="Blanchette R.A."/>
            <person name="Henrissat B."/>
            <person name="Martin F."/>
            <person name="Cullen D."/>
            <person name="Hibbett D.S."/>
            <person name="Grigoriev I.V."/>
        </authorList>
    </citation>
    <scope>NUCLEOTIDE SEQUENCE [LARGE SCALE GENOMIC DNA]</scope>
    <source>
        <strain evidence="3">MUCL 33604</strain>
    </source>
</reference>
<dbReference type="OrthoDB" id="6105938at2759"/>